<dbReference type="EMBL" id="CP003155">
    <property type="protein sequence ID" value="AEV29423.1"/>
    <property type="molecule type" value="Genomic_DNA"/>
</dbReference>
<dbReference type="Gene3D" id="1.25.40.10">
    <property type="entry name" value="Tetratricopeptide repeat domain"/>
    <property type="match status" value="3"/>
</dbReference>
<dbReference type="InterPro" id="IPR051685">
    <property type="entry name" value="Ycf3/AcsC/BcsC/TPR_MFPF"/>
</dbReference>
<name>G8QWC5_SPHPG</name>
<gene>
    <name evidence="5" type="ordered locus">SpiGrapes_1616</name>
</gene>
<dbReference type="InterPro" id="IPR011990">
    <property type="entry name" value="TPR-like_helical_dom_sf"/>
</dbReference>
<dbReference type="RefSeq" id="WP_014270271.1">
    <property type="nucleotide sequence ID" value="NC_016633.1"/>
</dbReference>
<dbReference type="Pfam" id="PF13432">
    <property type="entry name" value="TPR_16"/>
    <property type="match status" value="1"/>
</dbReference>
<dbReference type="InterPro" id="IPR033396">
    <property type="entry name" value="DUF5107"/>
</dbReference>
<keyword evidence="1" id="KW-0677">Repeat</keyword>
<dbReference type="PANTHER" id="PTHR44943:SF8">
    <property type="entry name" value="TPR REPEAT-CONTAINING PROTEIN MJ0263"/>
    <property type="match status" value="1"/>
</dbReference>
<dbReference type="AlphaFoldDB" id="G8QWC5"/>
<reference evidence="5 6" key="1">
    <citation type="submission" date="2011-11" db="EMBL/GenBank/DDBJ databases">
        <title>Complete sequence of Spirochaeta sp. grapes.</title>
        <authorList>
            <consortium name="US DOE Joint Genome Institute"/>
            <person name="Lucas S."/>
            <person name="Han J."/>
            <person name="Lapidus A."/>
            <person name="Cheng J.-F."/>
            <person name="Goodwin L."/>
            <person name="Pitluck S."/>
            <person name="Peters L."/>
            <person name="Ovchinnikova G."/>
            <person name="Munk A.C."/>
            <person name="Detter J.C."/>
            <person name="Han C."/>
            <person name="Tapia R."/>
            <person name="Land M."/>
            <person name="Hauser L."/>
            <person name="Kyrpides N."/>
            <person name="Ivanova N."/>
            <person name="Pagani I."/>
            <person name="Ritalahtilisa K."/>
            <person name="Loeffler F."/>
            <person name="Woyke T."/>
        </authorList>
    </citation>
    <scope>NUCLEOTIDE SEQUENCE [LARGE SCALE GENOMIC DNA]</scope>
    <source>
        <strain evidence="6">ATCC BAA-1885 / DSM 22778 / Grapes</strain>
    </source>
</reference>
<dbReference type="STRING" id="158190.SpiGrapes_1616"/>
<dbReference type="Proteomes" id="UP000005632">
    <property type="component" value="Chromosome"/>
</dbReference>
<evidence type="ECO:0000256" key="3">
    <source>
        <dbReference type="PROSITE-ProRule" id="PRU00339"/>
    </source>
</evidence>
<protein>
    <recommendedName>
        <fullName evidence="4">DUF5107 domain-containing protein</fullName>
    </recommendedName>
</protein>
<dbReference type="HOGENOM" id="CLU_010402_0_0_12"/>
<feature type="repeat" description="TPR" evidence="3">
    <location>
        <begin position="750"/>
        <end position="783"/>
    </location>
</feature>
<evidence type="ECO:0000313" key="6">
    <source>
        <dbReference type="Proteomes" id="UP000005632"/>
    </source>
</evidence>
<evidence type="ECO:0000313" key="5">
    <source>
        <dbReference type="EMBL" id="AEV29423.1"/>
    </source>
</evidence>
<dbReference type="SMART" id="SM00028">
    <property type="entry name" value="TPR"/>
    <property type="match status" value="5"/>
</dbReference>
<keyword evidence="2 3" id="KW-0802">TPR repeat</keyword>
<sequence length="1084" mass="123653">MEQTVQASFIEQTIPTYKTGEPMDLPFFFEKKPYQGASGKLYPLAFTDTLTGEKVDKQYQVGVLENRYIRIEVLPEIGGKISRGFDKLGNTDFIYHNSVVKPALIGLSGPWVSGGIEFNWPQHHRPTTFSPLPATLEWNEDGSATIWTGEIDPMLHMKGMAGITVCPGHSYCKVKAKIFNSTEFIQPFMWWANLAVPGKKQYRIVFPPDVEYVNDHDRRAVIGWPIAKGVYETARPFDYGTGTDLSRYESIKVPSSYMVSEGQSEMDFVCGYDENTQKGIVAWADHRIAPGKKLFHWGDGDFGRMWCSNLTDTDGPYVELMTGCYTDNQPDFSWILPGETKEFEQYWYPIRAIGAVKNATRDAAVNMEIRDGALFLGIHATSCFPGSSVEVFHRSELILKTTVDLDPETPWTFSLQWKEQLSYEDLSIVARDVQKRTIVAFTVPVRGQKEPIKPRNPVKRPAEITSIEELYLTGIHLEQYKQHSYDPSDYYLEALKRSPEDIRCNTSMGRLCLKQGLYEACLSYCTKAIDKLLSLNGHPVSVEALYLKALALVRLQKDGEAKVLFSKVIWNFEYKGAAYYELACLSCRQGLFDEALENVEACFANNQKARNLKAVLLRHLGRTEESRKLGDSNITSDLLDLFSRFEKYLLCKDQMLVKEIQQVFGSNIQGAFEVVCEYLHAGFFEDALLVLDCLDETYPLVPYYKAYISWCLSRPYSVFFQQLTEGICFPSRLEDYAVLQWVVTEAPDSAKANYLLGCLLYDKERYTEAMTCWEATIESNPSHVQALRNLSIGYYDKCGDAKGARLCMEKAFHLSKNPRILFEYQQLLKQSCIEDTVRLSIYEQYPQLVDQRDDCYLDRIMLLTAQKRYFEAIKLITSRTFHIYEGGEGKLTKHHSWLYVLYALSLEEKGEFDKAQQAYAKALVIPKEYGEAKSWFAQEGHIYYFLGNMLALMKVPSQEVEKAYEQASIPKSAVSEISLFRALSLQKLGRFPEARKVLQEMLEQGQNLIDNADRYPYFGVGAVTPMPFGYDIEKTNRIEGNILKAYALLGLGNRQQALVSLSKVKIDSPYEFRAFIFETILGLV</sequence>
<dbReference type="PANTHER" id="PTHR44943">
    <property type="entry name" value="CELLULOSE SYNTHASE OPERON PROTEIN C"/>
    <property type="match status" value="1"/>
</dbReference>
<dbReference type="SUPFAM" id="SSF48452">
    <property type="entry name" value="TPR-like"/>
    <property type="match status" value="2"/>
</dbReference>
<evidence type="ECO:0000256" key="2">
    <source>
        <dbReference type="ARBA" id="ARBA00022803"/>
    </source>
</evidence>
<evidence type="ECO:0000259" key="4">
    <source>
        <dbReference type="Pfam" id="PF17128"/>
    </source>
</evidence>
<dbReference type="eggNOG" id="COG0457">
    <property type="taxonomic scope" value="Bacteria"/>
</dbReference>
<feature type="domain" description="DUF5107" evidence="4">
    <location>
        <begin position="41"/>
        <end position="350"/>
    </location>
</feature>
<dbReference type="PROSITE" id="PS50005">
    <property type="entry name" value="TPR"/>
    <property type="match status" value="1"/>
</dbReference>
<keyword evidence="6" id="KW-1185">Reference proteome</keyword>
<dbReference type="Pfam" id="PF17128">
    <property type="entry name" value="DUF5107"/>
    <property type="match status" value="1"/>
</dbReference>
<organism evidence="5 6">
    <name type="scientific">Sphaerochaeta pleomorpha (strain ATCC BAA-1885 / DSM 22778 / Grapes)</name>
    <dbReference type="NCBI Taxonomy" id="158190"/>
    <lineage>
        <taxon>Bacteria</taxon>
        <taxon>Pseudomonadati</taxon>
        <taxon>Spirochaetota</taxon>
        <taxon>Spirochaetia</taxon>
        <taxon>Spirochaetales</taxon>
        <taxon>Sphaerochaetaceae</taxon>
        <taxon>Sphaerochaeta</taxon>
    </lineage>
</organism>
<dbReference type="OrthoDB" id="9766710at2"/>
<proteinExistence type="predicted"/>
<evidence type="ECO:0000256" key="1">
    <source>
        <dbReference type="ARBA" id="ARBA00022737"/>
    </source>
</evidence>
<dbReference type="KEGG" id="sgp:SpiGrapes_1616"/>
<accession>G8QWC5</accession>
<dbReference type="InterPro" id="IPR019734">
    <property type="entry name" value="TPR_rpt"/>
</dbReference>